<name>A0A853F2Y8_9GAMM</name>
<dbReference type="SUPFAM" id="SSF55874">
    <property type="entry name" value="ATPase domain of HSP90 chaperone/DNA topoisomerase II/histidine kinase"/>
    <property type="match status" value="1"/>
</dbReference>
<evidence type="ECO:0000313" key="2">
    <source>
        <dbReference type="Proteomes" id="UP000568751"/>
    </source>
</evidence>
<dbReference type="Proteomes" id="UP000568751">
    <property type="component" value="Unassembled WGS sequence"/>
</dbReference>
<dbReference type="Gene3D" id="3.30.565.10">
    <property type="entry name" value="Histidine kinase-like ATPase, C-terminal domain"/>
    <property type="match status" value="1"/>
</dbReference>
<dbReference type="NCBIfam" id="NF047352">
    <property type="entry name" value="P_loop_sacsin"/>
    <property type="match status" value="1"/>
</dbReference>
<keyword evidence="1" id="KW-0547">Nucleotide-binding</keyword>
<reference evidence="1 2" key="1">
    <citation type="submission" date="2020-05" db="EMBL/GenBank/DDBJ databases">
        <title>Horizontal transmission and recombination maintain forever young bacterial symbiont genomes.</title>
        <authorList>
            <person name="Russell S.L."/>
            <person name="Pepper-Tunick E."/>
            <person name="Svedberg J."/>
            <person name="Byrne A."/>
            <person name="Ruelas Castillo J."/>
            <person name="Vollmers C."/>
            <person name="Beinart R.A."/>
            <person name="Corbett-Detig R."/>
        </authorList>
    </citation>
    <scope>NUCLEOTIDE SEQUENCE [LARGE SCALE GENOMIC DNA]</scope>
    <source>
        <strain evidence="1">455</strain>
    </source>
</reference>
<organism evidence="1 2">
    <name type="scientific">Candidatus Thiodubiliella endoseptemdiera</name>
    <dbReference type="NCBI Taxonomy" id="2738886"/>
    <lineage>
        <taxon>Bacteria</taxon>
        <taxon>Pseudomonadati</taxon>
        <taxon>Pseudomonadota</taxon>
        <taxon>Gammaproteobacteria</taxon>
        <taxon>Candidatus Pseudothioglobaceae</taxon>
        <taxon>Candidatus Thiodubiliella</taxon>
    </lineage>
</organism>
<comment type="caution">
    <text evidence="1">The sequence shown here is derived from an EMBL/GenBank/DDBJ whole genome shotgun (WGS) entry which is preliminary data.</text>
</comment>
<dbReference type="AlphaFoldDB" id="A0A853F2Y8"/>
<gene>
    <name evidence="1" type="ORF">H0A76_08430</name>
</gene>
<dbReference type="GO" id="GO:0005524">
    <property type="term" value="F:ATP binding"/>
    <property type="evidence" value="ECO:0007669"/>
    <property type="project" value="UniProtKB-KW"/>
</dbReference>
<proteinExistence type="predicted"/>
<dbReference type="EMBL" id="JACCHT010000002">
    <property type="protein sequence ID" value="NYT27906.1"/>
    <property type="molecule type" value="Genomic_DNA"/>
</dbReference>
<dbReference type="InterPro" id="IPR036890">
    <property type="entry name" value="HATPase_C_sf"/>
</dbReference>
<sequence>MTFKEETFEAEINIIIEERIAKYRKKDGKTDDDEITATFNREKETIDGYNGRQLLELIQNADDAQSDQVLVELNTQEQTLIIANKGDNCDPFSVEGIKSLLLANLSPKISNDYIGNKGLGFRSIINWSDKITINTQNVDIAFSQDIAVEKFKNSDLEKTKLPILAIPEVSEKLQKDWVTRIEIKYKHGFLDDIKEQIKQLNSEILLFLNHLKVIRLIVDNKRKRSTSRSHGRLNQKQVSFQKTY</sequence>
<accession>A0A853F2Y8</accession>
<evidence type="ECO:0000313" key="1">
    <source>
        <dbReference type="EMBL" id="NYT27906.1"/>
    </source>
</evidence>
<protein>
    <submittedName>
        <fullName evidence="1">ATP-binding protein</fullName>
    </submittedName>
</protein>
<keyword evidence="1" id="KW-0067">ATP-binding</keyword>